<evidence type="ECO:0000256" key="1">
    <source>
        <dbReference type="SAM" id="MobiDB-lite"/>
    </source>
</evidence>
<sequence length="119" mass="12756">LVSISSGLRARGGVHPGQFASPSQGNKATHGTNDYANTRSKGNLARPINLSHVFGLWEEAGVLGENPLMHGENMQTPRKTRGRESNLGLSCCKATVLQTVPPCSPYIKDICQNAFSFTC</sequence>
<protein>
    <submittedName>
        <fullName evidence="2">Uncharacterized protein</fullName>
    </submittedName>
</protein>
<dbReference type="Proteomes" id="UP001444071">
    <property type="component" value="Unassembled WGS sequence"/>
</dbReference>
<name>A0ABV0WAX8_9TELE</name>
<gene>
    <name evidence="2" type="ORF">XENORESO_016392</name>
</gene>
<evidence type="ECO:0000313" key="2">
    <source>
        <dbReference type="EMBL" id="MEQ2266717.1"/>
    </source>
</evidence>
<proteinExistence type="predicted"/>
<feature type="non-terminal residue" evidence="2">
    <location>
        <position position="1"/>
    </location>
</feature>
<feature type="compositionally biased region" description="Polar residues" evidence="1">
    <location>
        <begin position="20"/>
        <end position="41"/>
    </location>
</feature>
<keyword evidence="3" id="KW-1185">Reference proteome</keyword>
<comment type="caution">
    <text evidence="2">The sequence shown here is derived from an EMBL/GenBank/DDBJ whole genome shotgun (WGS) entry which is preliminary data.</text>
</comment>
<organism evidence="2 3">
    <name type="scientific">Xenotaenia resolanae</name>
    <dbReference type="NCBI Taxonomy" id="208358"/>
    <lineage>
        <taxon>Eukaryota</taxon>
        <taxon>Metazoa</taxon>
        <taxon>Chordata</taxon>
        <taxon>Craniata</taxon>
        <taxon>Vertebrata</taxon>
        <taxon>Euteleostomi</taxon>
        <taxon>Actinopterygii</taxon>
        <taxon>Neopterygii</taxon>
        <taxon>Teleostei</taxon>
        <taxon>Neoteleostei</taxon>
        <taxon>Acanthomorphata</taxon>
        <taxon>Ovalentaria</taxon>
        <taxon>Atherinomorphae</taxon>
        <taxon>Cyprinodontiformes</taxon>
        <taxon>Goodeidae</taxon>
        <taxon>Xenotaenia</taxon>
    </lineage>
</organism>
<reference evidence="2 3" key="1">
    <citation type="submission" date="2021-06" db="EMBL/GenBank/DDBJ databases">
        <authorList>
            <person name="Palmer J.M."/>
        </authorList>
    </citation>
    <scope>NUCLEOTIDE SEQUENCE [LARGE SCALE GENOMIC DNA]</scope>
    <source>
        <strain evidence="2 3">XR_2019</strain>
        <tissue evidence="2">Muscle</tissue>
    </source>
</reference>
<accession>A0ABV0WAX8</accession>
<dbReference type="EMBL" id="JAHRIM010040581">
    <property type="protein sequence ID" value="MEQ2266717.1"/>
    <property type="molecule type" value="Genomic_DNA"/>
</dbReference>
<evidence type="ECO:0000313" key="3">
    <source>
        <dbReference type="Proteomes" id="UP001444071"/>
    </source>
</evidence>
<feature type="region of interest" description="Disordered" evidence="1">
    <location>
        <begin position="1"/>
        <end position="41"/>
    </location>
</feature>